<dbReference type="InterPro" id="IPR002372">
    <property type="entry name" value="PQQ_rpt_dom"/>
</dbReference>
<sequence length="464" mass="49598">MVITTNTVASLQFYPTLPHFALPKAGVPAMLRESFPCPQSIAIVALIALSTTVSADDSWPQWRGPNQNGVAQSGNYPVQWDEDSQIAWKKQIPGKGSSTPVVEGQKAFLTSGLNEKNVLMAIDTSTGEIAWQLDLGPDRGNKHKKGGGSNPSPAVDDGRVFAYFRSGDLACVSAADGKLIWQTNLQDQFGEDTLWWDLGSSPMLTDSAVVVAVMQSGPSYLVAFNKETGDVMWKEDRVLDAPEEAAQSYSTPIATTVNNKPAIAVMGADHLTLHDAATGKTIGKLGGFNPTDHKYFRSISSPAAEGDIVVCPYARGESVTAVRMNDLAAGKGTDAIAWFRDDLGSDVPTPAIDNGRVYLVGDGKSSRGTIWCLDLNTGETLWTLDTPKSRISFSSSPLIANDHLYVTGEDALTHVIGPLSSATPTIVASNKLGDDEPFTVASPVPIEDSLLLRSKSNLYRIKGQ</sequence>
<dbReference type="Pfam" id="PF13360">
    <property type="entry name" value="PQQ_2"/>
    <property type="match status" value="2"/>
</dbReference>
<reference evidence="2 3" key="1">
    <citation type="submission" date="2019-02" db="EMBL/GenBank/DDBJ databases">
        <title>Deep-cultivation of Planctomycetes and their phenomic and genomic characterization uncovers novel biology.</title>
        <authorList>
            <person name="Wiegand S."/>
            <person name="Jogler M."/>
            <person name="Boedeker C."/>
            <person name="Pinto D."/>
            <person name="Vollmers J."/>
            <person name="Rivas-Marin E."/>
            <person name="Kohn T."/>
            <person name="Peeters S.H."/>
            <person name="Heuer A."/>
            <person name="Rast P."/>
            <person name="Oberbeckmann S."/>
            <person name="Bunk B."/>
            <person name="Jeske O."/>
            <person name="Meyerdierks A."/>
            <person name="Storesund J.E."/>
            <person name="Kallscheuer N."/>
            <person name="Luecker S."/>
            <person name="Lage O.M."/>
            <person name="Pohl T."/>
            <person name="Merkel B.J."/>
            <person name="Hornburger P."/>
            <person name="Mueller R.-W."/>
            <person name="Bruemmer F."/>
            <person name="Labrenz M."/>
            <person name="Spormann A.M."/>
            <person name="Op Den Camp H."/>
            <person name="Overmann J."/>
            <person name="Amann R."/>
            <person name="Jetten M.S.M."/>
            <person name="Mascher T."/>
            <person name="Medema M.H."/>
            <person name="Devos D.P."/>
            <person name="Kaster A.-K."/>
            <person name="Ovreas L."/>
            <person name="Rohde M."/>
            <person name="Galperin M.Y."/>
            <person name="Jogler C."/>
        </authorList>
    </citation>
    <scope>NUCLEOTIDE SEQUENCE [LARGE SCALE GENOMIC DNA]</scope>
    <source>
        <strain evidence="2 3">Poly59</strain>
    </source>
</reference>
<dbReference type="PANTHER" id="PTHR34512">
    <property type="entry name" value="CELL SURFACE PROTEIN"/>
    <property type="match status" value="1"/>
</dbReference>
<dbReference type="OrthoDB" id="244732at2"/>
<evidence type="ECO:0000259" key="1">
    <source>
        <dbReference type="Pfam" id="PF13360"/>
    </source>
</evidence>
<comment type="caution">
    <text evidence="2">The sequence shown here is derived from an EMBL/GenBank/DDBJ whole genome shotgun (WGS) entry which is preliminary data.</text>
</comment>
<accession>A0A5C6FBE3</accession>
<dbReference type="InterPro" id="IPR015943">
    <property type="entry name" value="WD40/YVTN_repeat-like_dom_sf"/>
</dbReference>
<proteinExistence type="predicted"/>
<evidence type="ECO:0000313" key="3">
    <source>
        <dbReference type="Proteomes" id="UP000317977"/>
    </source>
</evidence>
<dbReference type="Gene3D" id="2.40.10.480">
    <property type="match status" value="1"/>
</dbReference>
<gene>
    <name evidence="2" type="ORF">Poly59_10210</name>
</gene>
<organism evidence="2 3">
    <name type="scientific">Rubripirellula reticaptiva</name>
    <dbReference type="NCBI Taxonomy" id="2528013"/>
    <lineage>
        <taxon>Bacteria</taxon>
        <taxon>Pseudomonadati</taxon>
        <taxon>Planctomycetota</taxon>
        <taxon>Planctomycetia</taxon>
        <taxon>Pirellulales</taxon>
        <taxon>Pirellulaceae</taxon>
        <taxon>Rubripirellula</taxon>
    </lineage>
</organism>
<dbReference type="Gene3D" id="2.130.10.10">
    <property type="entry name" value="YVTN repeat-like/Quinoprotein amine dehydrogenase"/>
    <property type="match status" value="1"/>
</dbReference>
<name>A0A5C6FBE3_9BACT</name>
<keyword evidence="3" id="KW-1185">Reference proteome</keyword>
<dbReference type="InterPro" id="IPR011047">
    <property type="entry name" value="Quinoprotein_ADH-like_sf"/>
</dbReference>
<protein>
    <submittedName>
        <fullName evidence="2">Outer membrane biogenesis protein BamB</fullName>
    </submittedName>
</protein>
<dbReference type="AlphaFoldDB" id="A0A5C6FBE3"/>
<dbReference type="PANTHER" id="PTHR34512:SF30">
    <property type="entry name" value="OUTER MEMBRANE PROTEIN ASSEMBLY FACTOR BAMB"/>
    <property type="match status" value="1"/>
</dbReference>
<evidence type="ECO:0000313" key="2">
    <source>
        <dbReference type="EMBL" id="TWU58112.1"/>
    </source>
</evidence>
<dbReference type="InterPro" id="IPR018391">
    <property type="entry name" value="PQQ_b-propeller_rpt"/>
</dbReference>
<dbReference type="EMBL" id="SJPX01000001">
    <property type="protein sequence ID" value="TWU58112.1"/>
    <property type="molecule type" value="Genomic_DNA"/>
</dbReference>
<feature type="domain" description="Pyrrolo-quinoline quinone repeat" evidence="1">
    <location>
        <begin position="78"/>
        <end position="236"/>
    </location>
</feature>
<dbReference type="SUPFAM" id="SSF50998">
    <property type="entry name" value="Quinoprotein alcohol dehydrogenase-like"/>
    <property type="match status" value="1"/>
</dbReference>
<feature type="domain" description="Pyrrolo-quinoline quinone repeat" evidence="1">
    <location>
        <begin position="343"/>
        <end position="410"/>
    </location>
</feature>
<dbReference type="Proteomes" id="UP000317977">
    <property type="component" value="Unassembled WGS sequence"/>
</dbReference>
<dbReference type="SMART" id="SM00564">
    <property type="entry name" value="PQQ"/>
    <property type="match status" value="4"/>
</dbReference>